<evidence type="ECO:0000313" key="3">
    <source>
        <dbReference type="Proteomes" id="UP000321533"/>
    </source>
</evidence>
<dbReference type="Proteomes" id="UP000321533">
    <property type="component" value="Chromosome"/>
</dbReference>
<reference evidence="2 3" key="1">
    <citation type="journal article" date="2016" name="Int. J. Syst. Evol. Microbiol.">
        <title>Panacibacter ginsenosidivorans gen. nov., sp. nov., with ginsenoside converting activity isolated from soil of a ginseng field.</title>
        <authorList>
            <person name="Siddiqi M.Z."/>
            <person name="Muhammad Shafi S."/>
            <person name="Choi K.D."/>
            <person name="Im W.T."/>
        </authorList>
    </citation>
    <scope>NUCLEOTIDE SEQUENCE [LARGE SCALE GENOMIC DNA]</scope>
    <source>
        <strain evidence="2 3">Gsoil1550</strain>
    </source>
</reference>
<name>A0A5B8VBN7_9BACT</name>
<keyword evidence="1" id="KW-0812">Transmembrane</keyword>
<keyword evidence="1" id="KW-0472">Membrane</keyword>
<keyword evidence="1" id="KW-1133">Transmembrane helix</keyword>
<accession>A0A5B8VBN7</accession>
<evidence type="ECO:0000256" key="1">
    <source>
        <dbReference type="SAM" id="Phobius"/>
    </source>
</evidence>
<gene>
    <name evidence="2" type="ORF">FRZ67_14330</name>
</gene>
<protein>
    <submittedName>
        <fullName evidence="2">Uncharacterized protein</fullName>
    </submittedName>
</protein>
<dbReference type="RefSeq" id="WP_147190414.1">
    <property type="nucleotide sequence ID" value="NZ_CP042435.1"/>
</dbReference>
<keyword evidence="3" id="KW-1185">Reference proteome</keyword>
<evidence type="ECO:0000313" key="2">
    <source>
        <dbReference type="EMBL" id="QEC68423.1"/>
    </source>
</evidence>
<feature type="transmembrane region" description="Helical" evidence="1">
    <location>
        <begin position="96"/>
        <end position="112"/>
    </location>
</feature>
<proteinExistence type="predicted"/>
<dbReference type="AlphaFoldDB" id="A0A5B8VBN7"/>
<feature type="transmembrane region" description="Helical" evidence="1">
    <location>
        <begin position="20"/>
        <end position="38"/>
    </location>
</feature>
<organism evidence="2 3">
    <name type="scientific">Panacibacter ginsenosidivorans</name>
    <dbReference type="NCBI Taxonomy" id="1813871"/>
    <lineage>
        <taxon>Bacteria</taxon>
        <taxon>Pseudomonadati</taxon>
        <taxon>Bacteroidota</taxon>
        <taxon>Chitinophagia</taxon>
        <taxon>Chitinophagales</taxon>
        <taxon>Chitinophagaceae</taxon>
        <taxon>Panacibacter</taxon>
    </lineage>
</organism>
<feature type="transmembrane region" description="Helical" evidence="1">
    <location>
        <begin position="59"/>
        <end position="76"/>
    </location>
</feature>
<dbReference type="OrthoDB" id="677139at2"/>
<dbReference type="KEGG" id="pgin:FRZ67_14330"/>
<sequence>MNKQIFGLIGQKFIKNLHVLKALLFFCNLAAITIYILVRSLFHDYNIQMGEEASIFSKTILIGSILGSSLFAIYFLTEIAEVLLSNKASFVLPGKILAGAVVVFLFISLASCSSQVSAGIKKDLTTGLTAKYNNVEPEKVMLVMNGEVLDHTDIPLGESFILVNDNVKGLKEKDGKVNVGCSLVIKDKNGKELLNEPDLLTGDAGLFNKDITYLKCTVNTGAPMQWEETYAVNVTFWDKNGNGKIENNVNIRAIDMP</sequence>
<dbReference type="EMBL" id="CP042435">
    <property type="protein sequence ID" value="QEC68423.1"/>
    <property type="molecule type" value="Genomic_DNA"/>
</dbReference>